<dbReference type="EMBL" id="JBITLV010000002">
    <property type="protein sequence ID" value="MFI7586964.1"/>
    <property type="molecule type" value="Genomic_DNA"/>
</dbReference>
<accession>A0ABW8AKQ6</accession>
<gene>
    <name evidence="1" type="ORF">ACIB24_07800</name>
</gene>
<evidence type="ECO:0000313" key="2">
    <source>
        <dbReference type="Proteomes" id="UP001612915"/>
    </source>
</evidence>
<dbReference type="RefSeq" id="WP_398277692.1">
    <property type="nucleotide sequence ID" value="NZ_JBITLV010000002.1"/>
</dbReference>
<protein>
    <recommendedName>
        <fullName evidence="3">DUF4333 domain-containing protein</fullName>
    </recommendedName>
</protein>
<keyword evidence="2" id="KW-1185">Reference proteome</keyword>
<name>A0ABW8AKQ6_9ACTN</name>
<proteinExistence type="predicted"/>
<sequence length="164" mass="17657">MTTEPLTRDLKPRRLTAPPRWLVVTGLLLVLLAAGARLALAQYQHHGQQVRFDMLDIATRVNVPAGLTTVLRGDCPDVSGLVGCWTSTESPDALTAWFRAALTEAAGAPVSATCETLPRGHQPRSCLVAFRRDGGWVGVSIDTDGHLEDGRYVVTGSRVRLDAS</sequence>
<organism evidence="1 2">
    <name type="scientific">Spongisporangium articulatum</name>
    <dbReference type="NCBI Taxonomy" id="3362603"/>
    <lineage>
        <taxon>Bacteria</taxon>
        <taxon>Bacillati</taxon>
        <taxon>Actinomycetota</taxon>
        <taxon>Actinomycetes</taxon>
        <taxon>Kineosporiales</taxon>
        <taxon>Kineosporiaceae</taxon>
        <taxon>Spongisporangium</taxon>
    </lineage>
</organism>
<reference evidence="1 2" key="1">
    <citation type="submission" date="2024-10" db="EMBL/GenBank/DDBJ databases">
        <title>The Natural Products Discovery Center: Release of the First 8490 Sequenced Strains for Exploring Actinobacteria Biosynthetic Diversity.</title>
        <authorList>
            <person name="Kalkreuter E."/>
            <person name="Kautsar S.A."/>
            <person name="Yang D."/>
            <person name="Bader C.D."/>
            <person name="Teijaro C.N."/>
            <person name="Fluegel L."/>
            <person name="Davis C.M."/>
            <person name="Simpson J.R."/>
            <person name="Lauterbach L."/>
            <person name="Steele A.D."/>
            <person name="Gui C."/>
            <person name="Meng S."/>
            <person name="Li G."/>
            <person name="Viehrig K."/>
            <person name="Ye F."/>
            <person name="Su P."/>
            <person name="Kiefer A.F."/>
            <person name="Nichols A."/>
            <person name="Cepeda A.J."/>
            <person name="Yan W."/>
            <person name="Fan B."/>
            <person name="Jiang Y."/>
            <person name="Adhikari A."/>
            <person name="Zheng C.-J."/>
            <person name="Schuster L."/>
            <person name="Cowan T.M."/>
            <person name="Smanski M.J."/>
            <person name="Chevrette M.G."/>
            <person name="De Carvalho L.P.S."/>
            <person name="Shen B."/>
        </authorList>
    </citation>
    <scope>NUCLEOTIDE SEQUENCE [LARGE SCALE GENOMIC DNA]</scope>
    <source>
        <strain evidence="1 2">NPDC049639</strain>
    </source>
</reference>
<evidence type="ECO:0000313" key="1">
    <source>
        <dbReference type="EMBL" id="MFI7586964.1"/>
    </source>
</evidence>
<dbReference type="Proteomes" id="UP001612915">
    <property type="component" value="Unassembled WGS sequence"/>
</dbReference>
<evidence type="ECO:0008006" key="3">
    <source>
        <dbReference type="Google" id="ProtNLM"/>
    </source>
</evidence>
<comment type="caution">
    <text evidence="1">The sequence shown here is derived from an EMBL/GenBank/DDBJ whole genome shotgun (WGS) entry which is preliminary data.</text>
</comment>